<feature type="domain" description="TonB-dependent receptor plug" evidence="15">
    <location>
        <begin position="44"/>
        <end position="151"/>
    </location>
</feature>
<keyword evidence="16" id="KW-0675">Receptor</keyword>
<dbReference type="Proteomes" id="UP000323708">
    <property type="component" value="Unassembled WGS sequence"/>
</dbReference>
<keyword evidence="5 11" id="KW-0812">Transmembrane</keyword>
<evidence type="ECO:0000313" key="16">
    <source>
        <dbReference type="EMBL" id="KAA1189150.1"/>
    </source>
</evidence>
<dbReference type="GO" id="GO:0006826">
    <property type="term" value="P:iron ion transport"/>
    <property type="evidence" value="ECO:0007669"/>
    <property type="project" value="UniProtKB-KW"/>
</dbReference>
<feature type="chain" id="PRO_5022706668" evidence="13">
    <location>
        <begin position="29"/>
        <end position="888"/>
    </location>
</feature>
<dbReference type="InterPro" id="IPR039426">
    <property type="entry name" value="TonB-dep_rcpt-like"/>
</dbReference>
<protein>
    <submittedName>
        <fullName evidence="16">TonB-dependent receptor</fullName>
    </submittedName>
</protein>
<evidence type="ECO:0000256" key="9">
    <source>
        <dbReference type="ARBA" id="ARBA00023136"/>
    </source>
</evidence>
<dbReference type="SUPFAM" id="SSF56935">
    <property type="entry name" value="Porins"/>
    <property type="match status" value="1"/>
</dbReference>
<gene>
    <name evidence="16" type="ORF">F0M18_15855</name>
</gene>
<evidence type="ECO:0000256" key="7">
    <source>
        <dbReference type="ARBA" id="ARBA00023065"/>
    </source>
</evidence>
<dbReference type="InterPro" id="IPR000531">
    <property type="entry name" value="Beta-barrel_TonB"/>
</dbReference>
<evidence type="ECO:0000256" key="5">
    <source>
        <dbReference type="ARBA" id="ARBA00022692"/>
    </source>
</evidence>
<comment type="caution">
    <text evidence="16">The sequence shown here is derived from an EMBL/GenBank/DDBJ whole genome shotgun (WGS) entry which is preliminary data.</text>
</comment>
<keyword evidence="17" id="KW-1185">Reference proteome</keyword>
<keyword evidence="10 11" id="KW-0998">Cell outer membrane</keyword>
<keyword evidence="2 11" id="KW-0813">Transport</keyword>
<evidence type="ECO:0000256" key="12">
    <source>
        <dbReference type="RuleBase" id="RU003357"/>
    </source>
</evidence>
<dbReference type="GO" id="GO:0009279">
    <property type="term" value="C:cell outer membrane"/>
    <property type="evidence" value="ECO:0007669"/>
    <property type="project" value="UniProtKB-SubCell"/>
</dbReference>
<dbReference type="Gene3D" id="2.40.170.20">
    <property type="entry name" value="TonB-dependent receptor, beta-barrel domain"/>
    <property type="match status" value="3"/>
</dbReference>
<keyword evidence="3 11" id="KW-1134">Transmembrane beta strand</keyword>
<sequence>MKGYFAPEKRPLVFALATCLIAPLPAVAQLEEVIVTAQKRSESVQDVPIAITAFDEDAMRERQIVGFGDMRFTAPNVNYSKGNFTGNNFQIRGVGTNLVAASADSGVGIHVNEVPVFSPRLFETEYYDVAQVAVLRGPQGTLYGRNSTGGAVNMITRTAHADDLEGNLEAQYGNYDHKKVVGFINVPLGDQLGARFAGLWLERDGYTENLYTGNDIDGRDQYSLRASFNWSSESTTADLMISYFDEDSTRSRSQKQMCGNDPTGLLGCSPDRLAFEKPNPSAQLSNILASDALLGPLGLFEYGSNNPGEEPRDLRKVFADFDPIYEADETLVTLDIQHEMENHTLALVAGYHETSVLSRMDYTWNVGVPLEVPALLQVLAPETYATLFSEGLPLSAPSANATGSVGGNIAYTPQGLESFDQSDRESEQSSIELRLQSDYDGSFNFLVGAFYMEVDMQDDYWVIANGFDYVAAVAGAVNFSDGFGWVGPQFNTDTEQFKIESEALFGELYLDLTSDLKLTLGARYNIDTKDIRDRQILLNNDEATGAPLFQALGADEPIPVAYRNDSNEWKEWTGRVVLDWAVNEDTLAYASWSRGYKGGGFNPPFDPIDFPSQTATFDPEFVDAWEAGVKNTLLDNTLQANFSAFFYDYEGMQTSKIVNRTSFNENTDAEIYGLEAEFLFAPSASWQFNANASYLHTEVKDFASIDSRDPTGGRDDVTLIKDDTQATNCVVLLSPDQFAALDVGGQFNSCRGLTDQGLPVTDGVLEDLDGNQLLNSPEWSLSLGAQYNASLPGDYGLSLRVDYYWQDEMYTRLYNRDIDRIDAWDIWNAQANLLSPDESWYARAYVKNIADEDHFVGYYLSSPSSGLFTNVFTLEPRTYGLAIGYNFR</sequence>
<evidence type="ECO:0000256" key="10">
    <source>
        <dbReference type="ARBA" id="ARBA00023237"/>
    </source>
</evidence>
<evidence type="ECO:0000256" key="13">
    <source>
        <dbReference type="SAM" id="SignalP"/>
    </source>
</evidence>
<dbReference type="Pfam" id="PF00593">
    <property type="entry name" value="TonB_dep_Rec_b-barrel"/>
    <property type="match status" value="1"/>
</dbReference>
<keyword evidence="4" id="KW-0410">Iron transport</keyword>
<dbReference type="InterPro" id="IPR012910">
    <property type="entry name" value="Plug_dom"/>
</dbReference>
<keyword evidence="13" id="KW-0732">Signal</keyword>
<dbReference type="RefSeq" id="WP_149612448.1">
    <property type="nucleotide sequence ID" value="NZ_VTUX01000008.1"/>
</dbReference>
<evidence type="ECO:0000256" key="3">
    <source>
        <dbReference type="ARBA" id="ARBA00022452"/>
    </source>
</evidence>
<proteinExistence type="inferred from homology"/>
<dbReference type="PROSITE" id="PS52016">
    <property type="entry name" value="TONB_DEPENDENT_REC_3"/>
    <property type="match status" value="1"/>
</dbReference>
<organism evidence="16 17">
    <name type="scientific">Pseudohalioglobus sediminis</name>
    <dbReference type="NCBI Taxonomy" id="2606449"/>
    <lineage>
        <taxon>Bacteria</taxon>
        <taxon>Pseudomonadati</taxon>
        <taxon>Pseudomonadota</taxon>
        <taxon>Gammaproteobacteria</taxon>
        <taxon>Cellvibrionales</taxon>
        <taxon>Halieaceae</taxon>
        <taxon>Pseudohalioglobus</taxon>
    </lineage>
</organism>
<name>A0A5B0WQ17_9GAMM</name>
<reference evidence="16 17" key="1">
    <citation type="submission" date="2019-09" db="EMBL/GenBank/DDBJ databases">
        <authorList>
            <person name="Chen X.-Y."/>
        </authorList>
    </citation>
    <scope>NUCLEOTIDE SEQUENCE [LARGE SCALE GENOMIC DNA]</scope>
    <source>
        <strain evidence="16 17">NY5</strain>
    </source>
</reference>
<evidence type="ECO:0000256" key="1">
    <source>
        <dbReference type="ARBA" id="ARBA00004571"/>
    </source>
</evidence>
<keyword evidence="6" id="KW-0408">Iron</keyword>
<evidence type="ECO:0000256" key="4">
    <source>
        <dbReference type="ARBA" id="ARBA00022496"/>
    </source>
</evidence>
<comment type="similarity">
    <text evidence="11 12">Belongs to the TonB-dependent receptor family.</text>
</comment>
<dbReference type="Pfam" id="PF07715">
    <property type="entry name" value="Plug"/>
    <property type="match status" value="1"/>
</dbReference>
<keyword evidence="7" id="KW-0406">Ion transport</keyword>
<dbReference type="AlphaFoldDB" id="A0A5B0WQ17"/>
<evidence type="ECO:0000256" key="11">
    <source>
        <dbReference type="PROSITE-ProRule" id="PRU01360"/>
    </source>
</evidence>
<dbReference type="InterPro" id="IPR036942">
    <property type="entry name" value="Beta-barrel_TonB_sf"/>
</dbReference>
<dbReference type="PANTHER" id="PTHR32552:SF81">
    <property type="entry name" value="TONB-DEPENDENT OUTER MEMBRANE RECEPTOR"/>
    <property type="match status" value="1"/>
</dbReference>
<evidence type="ECO:0000256" key="2">
    <source>
        <dbReference type="ARBA" id="ARBA00022448"/>
    </source>
</evidence>
<evidence type="ECO:0000259" key="14">
    <source>
        <dbReference type="Pfam" id="PF00593"/>
    </source>
</evidence>
<comment type="subcellular location">
    <subcellularLocation>
        <location evidence="1 11">Cell outer membrane</location>
        <topology evidence="1 11">Multi-pass membrane protein</topology>
    </subcellularLocation>
</comment>
<keyword evidence="8 12" id="KW-0798">TonB box</keyword>
<evidence type="ECO:0000256" key="8">
    <source>
        <dbReference type="ARBA" id="ARBA00023077"/>
    </source>
</evidence>
<feature type="signal peptide" evidence="13">
    <location>
        <begin position="1"/>
        <end position="28"/>
    </location>
</feature>
<evidence type="ECO:0000313" key="17">
    <source>
        <dbReference type="Proteomes" id="UP000323708"/>
    </source>
</evidence>
<evidence type="ECO:0000256" key="6">
    <source>
        <dbReference type="ARBA" id="ARBA00023004"/>
    </source>
</evidence>
<feature type="domain" description="TonB-dependent receptor-like beta-barrel" evidence="14">
    <location>
        <begin position="329"/>
        <end position="849"/>
    </location>
</feature>
<accession>A0A5B0WQ17</accession>
<dbReference type="EMBL" id="VTUX01000008">
    <property type="protein sequence ID" value="KAA1189150.1"/>
    <property type="molecule type" value="Genomic_DNA"/>
</dbReference>
<keyword evidence="9 11" id="KW-0472">Membrane</keyword>
<evidence type="ECO:0000259" key="15">
    <source>
        <dbReference type="Pfam" id="PF07715"/>
    </source>
</evidence>
<dbReference type="PANTHER" id="PTHR32552">
    <property type="entry name" value="FERRICHROME IRON RECEPTOR-RELATED"/>
    <property type="match status" value="1"/>
</dbReference>